<evidence type="ECO:0000313" key="3">
    <source>
        <dbReference type="Proteomes" id="UP000019763"/>
    </source>
</evidence>
<dbReference type="EMBL" id="AFNH02000384">
    <property type="protein sequence ID" value="EZG72977.1"/>
    <property type="molecule type" value="Genomic_DNA"/>
</dbReference>
<keyword evidence="3" id="KW-1185">Reference proteome</keyword>
<dbReference type="Proteomes" id="UP000019763">
    <property type="component" value="Unassembled WGS sequence"/>
</dbReference>
<reference evidence="2" key="1">
    <citation type="submission" date="2013-12" db="EMBL/GenBank/DDBJ databases">
        <authorList>
            <person name="Omoto C.K."/>
            <person name="Sibley D."/>
            <person name="Venepally P."/>
            <person name="Hadjithomas M."/>
            <person name="Karamycheva S."/>
            <person name="Brunk B."/>
            <person name="Roos D."/>
            <person name="Caler E."/>
            <person name="Lorenzi H."/>
        </authorList>
    </citation>
    <scope>NUCLEOTIDE SEQUENCE</scope>
</reference>
<dbReference type="RefSeq" id="XP_011129672.1">
    <property type="nucleotide sequence ID" value="XM_011131370.1"/>
</dbReference>
<protein>
    <submittedName>
        <fullName evidence="2">Uncharacterized protein</fullName>
    </submittedName>
</protein>
<accession>A0A023B9H8</accession>
<evidence type="ECO:0000256" key="1">
    <source>
        <dbReference type="SAM" id="MobiDB-lite"/>
    </source>
</evidence>
<organism evidence="2 3">
    <name type="scientific">Gregarina niphandrodes</name>
    <name type="common">Septate eugregarine</name>
    <dbReference type="NCBI Taxonomy" id="110365"/>
    <lineage>
        <taxon>Eukaryota</taxon>
        <taxon>Sar</taxon>
        <taxon>Alveolata</taxon>
        <taxon>Apicomplexa</taxon>
        <taxon>Conoidasida</taxon>
        <taxon>Gregarinasina</taxon>
        <taxon>Eugregarinorida</taxon>
        <taxon>Gregarinidae</taxon>
        <taxon>Gregarina</taxon>
    </lineage>
</organism>
<dbReference type="GeneID" id="22911794"/>
<dbReference type="VEuPathDB" id="CryptoDB:GNI_049540"/>
<proteinExistence type="predicted"/>
<feature type="region of interest" description="Disordered" evidence="1">
    <location>
        <begin position="26"/>
        <end position="45"/>
    </location>
</feature>
<sequence>MRAGPSRKHHLPVRGFFLAMHTRCSGASTSEGGHQQATAGRQTPVSWPGVWNDFGGAPPLFVSPGIIRPVPLPPGIIRPIPIRPMPLPPGIIRPIPIRPVPLPPGIIRPVPVSIQHLTGGVVPAGPPDVGPWNIGPVKMNPNYVDPLEVDPLEVEPQEVEPLKVEPLEVESLEVESLEVESLEFNPLKVNPLKVDPLKVDPLKVDLVAAPEEEAPEKVTSVGDVSGATGLEAAAAGAFRSILPRPDVSRSCFRYRQCGEIPWKCKIDLEALRKENVARTRWAFLSVGEWSRVLSFPEEALRSCRKGYLEAAYLIASYIRYPVGDVIPLVKFKLQDRFQTLRGLRRDMKPWELRIVSVHLCVWITGCILQHAKVDPARLEWFCLEKLKYKSKSETESGWNFASTYWKSPKAVISHPKTPSYLRFLFEDDTVVELEKFATMTKSGPEGRRAGRPRKNTTPYTDPNMDPQDAPLDLSRVH</sequence>
<evidence type="ECO:0000313" key="2">
    <source>
        <dbReference type="EMBL" id="EZG72977.1"/>
    </source>
</evidence>
<feature type="region of interest" description="Disordered" evidence="1">
    <location>
        <begin position="441"/>
        <end position="477"/>
    </location>
</feature>
<gene>
    <name evidence="2" type="ORF">GNI_049540</name>
</gene>
<name>A0A023B9H8_GRENI</name>
<dbReference type="AlphaFoldDB" id="A0A023B9H8"/>
<comment type="caution">
    <text evidence="2">The sequence shown here is derived from an EMBL/GenBank/DDBJ whole genome shotgun (WGS) entry which is preliminary data.</text>
</comment>